<protein>
    <submittedName>
        <fullName evidence="1">Uncharacterized protein</fullName>
    </submittedName>
</protein>
<comment type="caution">
    <text evidence="1">The sequence shown here is derived from an EMBL/GenBank/DDBJ whole genome shotgun (WGS) entry which is preliminary data.</text>
</comment>
<evidence type="ECO:0000313" key="1">
    <source>
        <dbReference type="EMBL" id="POM63539.1"/>
    </source>
</evidence>
<sequence length="656" mass="72578">MATTVWEFLEPWIIVLYDSLMEEATDNSFSFACPSRPTDLQYERICYLWIPVDGADRQRLREAMELFTVLSVVNNRAFADELPMNRHTTLEETQLSSYPTWELCPVGGLSCCDTDAPVTWSTLLGFPDEYSPEFRLTLQRLEAMGLDGEYYDDISGTFSIMWSFEYGGLRTSGDQKFQNAGITARSLLNGLRKLLNTNVPPIVQQYANRGRVYQVEPWWMKPHHTQNPCDVVCAAISNTNQSTNISEIVSALTGTVTSFCSLSLGGHGIPDSSQTVTNEGILLSAVLCGKSLGKIGELSMSCFSVSNKFFSSICSAVADSSPDVYLSTLDMHIENSDRWSWLVYALCCGASTIAVPSVKMTMGTLTKSVISSIAQVLRVGYPQPTSEVGNTYGFVNIQAGVKVQPCGFSGDDKTVVILPSDCCCRAHYDPANSEWVNVIVPGYGKCKAKLGDAIEYTPDSATSRLRTKRFCGSMAFTGISTEAPELLMELLTLVATGLHTLKLINWDVTRLPQLDLRTLSAACPKLQVLETENYNVVVSAHANALRQWSIKQMSLQGTQQVSDLIPCLSDPTLRSSRKLVKLKVTSPRNHAFDKEEVKLLTSHDGEFLPVIKEKFPILLKTAMISVVTRADSTKAIHCLDACILKQRVVRYIKTYF</sequence>
<keyword evidence="2" id="KW-1185">Reference proteome</keyword>
<proteinExistence type="predicted"/>
<dbReference type="Proteomes" id="UP000237271">
    <property type="component" value="Unassembled WGS sequence"/>
</dbReference>
<gene>
    <name evidence="1" type="ORF">PHPALM_21043</name>
</gene>
<accession>A0A2P4XDC7</accession>
<reference evidence="1 2" key="1">
    <citation type="journal article" date="2017" name="Genome Biol. Evol.">
        <title>Phytophthora megakarya and P. palmivora, closely related causal agents of cacao black pod rot, underwent increases in genome sizes and gene numbers by different mechanisms.</title>
        <authorList>
            <person name="Ali S.S."/>
            <person name="Shao J."/>
            <person name="Lary D.J."/>
            <person name="Kronmiller B."/>
            <person name="Shen D."/>
            <person name="Strem M.D."/>
            <person name="Amoako-Attah I."/>
            <person name="Akrofi A.Y."/>
            <person name="Begoude B.A."/>
            <person name="Ten Hoopen G.M."/>
            <person name="Coulibaly K."/>
            <person name="Kebe B.I."/>
            <person name="Melnick R.L."/>
            <person name="Guiltinan M.J."/>
            <person name="Tyler B.M."/>
            <person name="Meinhardt L.W."/>
            <person name="Bailey B.A."/>
        </authorList>
    </citation>
    <scope>NUCLEOTIDE SEQUENCE [LARGE SCALE GENOMIC DNA]</scope>
    <source>
        <strain evidence="2">sbr112.9</strain>
    </source>
</reference>
<dbReference type="OrthoDB" id="121413at2759"/>
<name>A0A2P4XDC7_9STRA</name>
<dbReference type="EMBL" id="NCKW01011419">
    <property type="protein sequence ID" value="POM63539.1"/>
    <property type="molecule type" value="Genomic_DNA"/>
</dbReference>
<dbReference type="AlphaFoldDB" id="A0A2P4XDC7"/>
<evidence type="ECO:0000313" key="2">
    <source>
        <dbReference type="Proteomes" id="UP000237271"/>
    </source>
</evidence>
<organism evidence="1 2">
    <name type="scientific">Phytophthora palmivora</name>
    <dbReference type="NCBI Taxonomy" id="4796"/>
    <lineage>
        <taxon>Eukaryota</taxon>
        <taxon>Sar</taxon>
        <taxon>Stramenopiles</taxon>
        <taxon>Oomycota</taxon>
        <taxon>Peronosporomycetes</taxon>
        <taxon>Peronosporales</taxon>
        <taxon>Peronosporaceae</taxon>
        <taxon>Phytophthora</taxon>
    </lineage>
</organism>